<evidence type="ECO:0000256" key="1">
    <source>
        <dbReference type="SAM" id="SignalP"/>
    </source>
</evidence>
<keyword evidence="1" id="KW-0732">Signal</keyword>
<organism evidence="2 3">
    <name type="scientific">Strongyloides papillosus</name>
    <name type="common">Intestinal threadworm</name>
    <dbReference type="NCBI Taxonomy" id="174720"/>
    <lineage>
        <taxon>Eukaryota</taxon>
        <taxon>Metazoa</taxon>
        <taxon>Ecdysozoa</taxon>
        <taxon>Nematoda</taxon>
        <taxon>Chromadorea</taxon>
        <taxon>Rhabditida</taxon>
        <taxon>Tylenchina</taxon>
        <taxon>Panagrolaimomorpha</taxon>
        <taxon>Strongyloidoidea</taxon>
        <taxon>Strongyloididae</taxon>
        <taxon>Strongyloides</taxon>
    </lineage>
</organism>
<evidence type="ECO:0000313" key="3">
    <source>
        <dbReference type="WBParaSite" id="SPAL_0001390200.1"/>
    </source>
</evidence>
<dbReference type="WBParaSite" id="SPAL_0001390200.1">
    <property type="protein sequence ID" value="SPAL_0001390200.1"/>
    <property type="gene ID" value="SPAL_0001390200"/>
</dbReference>
<accession>A0A0N5C7I9</accession>
<keyword evidence="2" id="KW-1185">Reference proteome</keyword>
<feature type="signal peptide" evidence="1">
    <location>
        <begin position="1"/>
        <end position="25"/>
    </location>
</feature>
<dbReference type="Proteomes" id="UP000046392">
    <property type="component" value="Unplaced"/>
</dbReference>
<name>A0A0N5C7I9_STREA</name>
<dbReference type="AlphaFoldDB" id="A0A0N5C7I9"/>
<feature type="chain" id="PRO_5005895582" evidence="1">
    <location>
        <begin position="26"/>
        <end position="141"/>
    </location>
</feature>
<reference evidence="3" key="1">
    <citation type="submission" date="2017-02" db="UniProtKB">
        <authorList>
            <consortium name="WormBaseParasite"/>
        </authorList>
    </citation>
    <scope>IDENTIFICATION</scope>
</reference>
<protein>
    <submittedName>
        <fullName evidence="3">Uncharacterized protein</fullName>
    </submittedName>
</protein>
<sequence length="141" mass="16508">MRFFNILTVFIIISISTIFPWSSRQQLTVTVRTICKCGERGENVEVSLRNEKVKEIYESRTKECDSIFSVLGRDLPLTRAAWDTYVNFTHLCHHKEKIIIKMYLRYCDILNRGPAPGETHSMYTCDEAKYVKMLNDGFEEN</sequence>
<proteinExistence type="predicted"/>
<evidence type="ECO:0000313" key="2">
    <source>
        <dbReference type="Proteomes" id="UP000046392"/>
    </source>
</evidence>